<sequence>MSDELAEQVAGVGALVEPARRALYLYVAAQPDAVSREQAATAVDLPLHSVKFHLDRLVDEGLLEVTFRRLSGRTGPGAGRPSKLYLRSSRQLSVSLPERRYDLAGQVLAAAIDRSAGEDVPITEAVRDAARNEGRRIATDAAGGTGGDLERAAAVLAGHGYEPRISHGEICLANCPFDRLAAEHTELVCGMNLALIGSVLEGLGVREVTAELAPQAGFCCVRVHG</sequence>
<reference evidence="1 2" key="1">
    <citation type="submission" date="2021-08" db="EMBL/GenBank/DDBJ databases">
        <title>Nocardioides bacterium WL0053 sp. nov., isolated from the sediment.</title>
        <authorList>
            <person name="Wang L."/>
            <person name="Zhang D."/>
            <person name="Zhang A."/>
        </authorList>
    </citation>
    <scope>NUCLEOTIDE SEQUENCE [LARGE SCALE GENOMIC DNA]</scope>
    <source>
        <strain evidence="1 2">WL0053</strain>
    </source>
</reference>
<dbReference type="Gene3D" id="1.10.10.10">
    <property type="entry name" value="Winged helix-like DNA-binding domain superfamily/Winged helix DNA-binding domain"/>
    <property type="match status" value="1"/>
</dbReference>
<dbReference type="SUPFAM" id="SSF46785">
    <property type="entry name" value="Winged helix' DNA-binding domain"/>
    <property type="match status" value="1"/>
</dbReference>
<dbReference type="EMBL" id="JAIEZQ010000002">
    <property type="protein sequence ID" value="MBY9074857.1"/>
    <property type="molecule type" value="Genomic_DNA"/>
</dbReference>
<dbReference type="RefSeq" id="WP_221024674.1">
    <property type="nucleotide sequence ID" value="NZ_JAIEZQ010000002.1"/>
</dbReference>
<evidence type="ECO:0000313" key="2">
    <source>
        <dbReference type="Proteomes" id="UP000754710"/>
    </source>
</evidence>
<dbReference type="Pfam" id="PF12840">
    <property type="entry name" value="HTH_20"/>
    <property type="match status" value="1"/>
</dbReference>
<proteinExistence type="predicted"/>
<evidence type="ECO:0000313" key="1">
    <source>
        <dbReference type="EMBL" id="MBY9074857.1"/>
    </source>
</evidence>
<comment type="caution">
    <text evidence="1">The sequence shown here is derived from an EMBL/GenBank/DDBJ whole genome shotgun (WGS) entry which is preliminary data.</text>
</comment>
<dbReference type="InterPro" id="IPR036388">
    <property type="entry name" value="WH-like_DNA-bd_sf"/>
</dbReference>
<dbReference type="Proteomes" id="UP000754710">
    <property type="component" value="Unassembled WGS sequence"/>
</dbReference>
<organism evidence="1 2">
    <name type="scientific">Nocardioides jiangsuensis</name>
    <dbReference type="NCBI Taxonomy" id="2866161"/>
    <lineage>
        <taxon>Bacteria</taxon>
        <taxon>Bacillati</taxon>
        <taxon>Actinomycetota</taxon>
        <taxon>Actinomycetes</taxon>
        <taxon>Propionibacteriales</taxon>
        <taxon>Nocardioidaceae</taxon>
        <taxon>Nocardioides</taxon>
    </lineage>
</organism>
<dbReference type="InterPro" id="IPR036390">
    <property type="entry name" value="WH_DNA-bd_sf"/>
</dbReference>
<accession>A0ABS7RMV8</accession>
<protein>
    <submittedName>
        <fullName evidence="1">Transcriptional regulator</fullName>
    </submittedName>
</protein>
<name>A0ABS7RMV8_9ACTN</name>
<gene>
    <name evidence="1" type="ORF">K1X13_08495</name>
</gene>
<keyword evidence="2" id="KW-1185">Reference proteome</keyword>